<feature type="domain" description="Serine-threonine/tyrosine-protein kinase catalytic" evidence="2">
    <location>
        <begin position="36"/>
        <end position="82"/>
    </location>
</feature>
<feature type="signal peptide" evidence="1">
    <location>
        <begin position="1"/>
        <end position="23"/>
    </location>
</feature>
<feature type="chain" id="PRO_5036472551" description="Serine-threonine/tyrosine-protein kinase catalytic domain-containing protein" evidence="1">
    <location>
        <begin position="24"/>
        <end position="222"/>
    </location>
</feature>
<protein>
    <recommendedName>
        <fullName evidence="2">Serine-threonine/tyrosine-protein kinase catalytic domain-containing protein</fullName>
    </recommendedName>
</protein>
<organism evidence="3 4">
    <name type="scientific">Populus tomentosa</name>
    <name type="common">Chinese white poplar</name>
    <dbReference type="NCBI Taxonomy" id="118781"/>
    <lineage>
        <taxon>Eukaryota</taxon>
        <taxon>Viridiplantae</taxon>
        <taxon>Streptophyta</taxon>
        <taxon>Embryophyta</taxon>
        <taxon>Tracheophyta</taxon>
        <taxon>Spermatophyta</taxon>
        <taxon>Magnoliopsida</taxon>
        <taxon>eudicotyledons</taxon>
        <taxon>Gunneridae</taxon>
        <taxon>Pentapetalae</taxon>
        <taxon>rosids</taxon>
        <taxon>fabids</taxon>
        <taxon>Malpighiales</taxon>
        <taxon>Salicaceae</taxon>
        <taxon>Saliceae</taxon>
        <taxon>Populus</taxon>
    </lineage>
</organism>
<gene>
    <name evidence="3" type="ORF">POTOM_017477</name>
</gene>
<evidence type="ECO:0000313" key="3">
    <source>
        <dbReference type="EMBL" id="KAG6777651.1"/>
    </source>
</evidence>
<accession>A0A8X8CVS0</accession>
<reference evidence="3" key="1">
    <citation type="journal article" date="2020" name="bioRxiv">
        <title>Hybrid origin of Populus tomentosa Carr. identified through genome sequencing and phylogenomic analysis.</title>
        <authorList>
            <person name="An X."/>
            <person name="Gao K."/>
            <person name="Chen Z."/>
            <person name="Li J."/>
            <person name="Yang X."/>
            <person name="Yang X."/>
            <person name="Zhou J."/>
            <person name="Guo T."/>
            <person name="Zhao T."/>
            <person name="Huang S."/>
            <person name="Miao D."/>
            <person name="Khan W.U."/>
            <person name="Rao P."/>
            <person name="Ye M."/>
            <person name="Lei B."/>
            <person name="Liao W."/>
            <person name="Wang J."/>
            <person name="Ji L."/>
            <person name="Li Y."/>
            <person name="Guo B."/>
            <person name="Mustafa N.S."/>
            <person name="Li S."/>
            <person name="Yun Q."/>
            <person name="Keller S.R."/>
            <person name="Mao J."/>
            <person name="Zhang R."/>
            <person name="Strauss S.H."/>
        </authorList>
    </citation>
    <scope>NUCLEOTIDE SEQUENCE</scope>
    <source>
        <strain evidence="3">GM15</strain>
        <tissue evidence="3">Leaf</tissue>
    </source>
</reference>
<dbReference type="InterPro" id="IPR001245">
    <property type="entry name" value="Ser-Thr/Tyr_kinase_cat_dom"/>
</dbReference>
<dbReference type="Proteomes" id="UP000886885">
    <property type="component" value="Chromosome 4D"/>
</dbReference>
<evidence type="ECO:0000259" key="2">
    <source>
        <dbReference type="Pfam" id="PF07714"/>
    </source>
</evidence>
<keyword evidence="4" id="KW-1185">Reference proteome</keyword>
<dbReference type="Pfam" id="PF07714">
    <property type="entry name" value="PK_Tyr_Ser-Thr"/>
    <property type="match status" value="1"/>
</dbReference>
<comment type="caution">
    <text evidence="3">The sequence shown here is derived from an EMBL/GenBank/DDBJ whole genome shotgun (WGS) entry which is preliminary data.</text>
</comment>
<name>A0A8X8CVS0_POPTO</name>
<proteinExistence type="predicted"/>
<evidence type="ECO:0000256" key="1">
    <source>
        <dbReference type="SAM" id="SignalP"/>
    </source>
</evidence>
<dbReference type="EMBL" id="JAAWWB010000008">
    <property type="protein sequence ID" value="KAG6777651.1"/>
    <property type="molecule type" value="Genomic_DNA"/>
</dbReference>
<dbReference type="GO" id="GO:0004672">
    <property type="term" value="F:protein kinase activity"/>
    <property type="evidence" value="ECO:0007669"/>
    <property type="project" value="InterPro"/>
</dbReference>
<dbReference type="OrthoDB" id="779738at2759"/>
<keyword evidence="1" id="KW-0732">Signal</keyword>
<dbReference type="AlphaFoldDB" id="A0A8X8CVS0"/>
<evidence type="ECO:0000313" key="4">
    <source>
        <dbReference type="Proteomes" id="UP000886885"/>
    </source>
</evidence>
<sequence length="222" mass="25617">MVICKLCLLKSVTLLIASYSVDCSFNHFRYRGTYCSREVAIKVLKPERVSGEMLREFYQEVYIMRKVRHKNVVQFIELMFHEFDIDVLLLCPLLLVHEKKFLDLSSSSFLCLLNSITTMKFHGGDKVEVCNEEEGFLGSYYAATAVKNLVEEEDMSKHLIKTHHKPSTKTHCWNTLLNGLNLRTHPTPKPLTRPLKPSPPLLLIFFFFFKPNPFLVDGATIS</sequence>